<dbReference type="EMBL" id="BSUK01000001">
    <property type="protein sequence ID" value="GMA24097.1"/>
    <property type="molecule type" value="Genomic_DNA"/>
</dbReference>
<dbReference type="Proteomes" id="UP001157091">
    <property type="component" value="Unassembled WGS sequence"/>
</dbReference>
<sequence length="140" mass="14954">MAPAFVRPRVARVAREDRTCAPDGGQGDDMRFRATLELNGKTATGIEVPPDVVEALDGGKRPAVRVTIGDHAYRSTIGVAGGRTRLPVSAENRARAGIAARAAFDAVSFSGKRRYVDPIVQAKAPETRERRTAKAVADLD</sequence>
<evidence type="ECO:0000313" key="1">
    <source>
        <dbReference type="EMBL" id="GMA24097.1"/>
    </source>
</evidence>
<proteinExistence type="predicted"/>
<dbReference type="InterPro" id="IPR015018">
    <property type="entry name" value="DUF1905"/>
</dbReference>
<reference evidence="2" key="1">
    <citation type="journal article" date="2019" name="Int. J. Syst. Evol. Microbiol.">
        <title>The Global Catalogue of Microorganisms (GCM) 10K type strain sequencing project: providing services to taxonomists for standard genome sequencing and annotation.</title>
        <authorList>
            <consortium name="The Broad Institute Genomics Platform"/>
            <consortium name="The Broad Institute Genome Sequencing Center for Infectious Disease"/>
            <person name="Wu L."/>
            <person name="Ma J."/>
        </authorList>
    </citation>
    <scope>NUCLEOTIDE SEQUENCE [LARGE SCALE GENOMIC DNA]</scope>
    <source>
        <strain evidence="2">NBRC 106348</strain>
    </source>
</reference>
<evidence type="ECO:0000313" key="2">
    <source>
        <dbReference type="Proteomes" id="UP001157091"/>
    </source>
</evidence>
<gene>
    <name evidence="1" type="ORF">GCM10025864_18560</name>
</gene>
<dbReference type="InterPro" id="IPR037079">
    <property type="entry name" value="AF2212/PG0164-like_sf"/>
</dbReference>
<comment type="caution">
    <text evidence="1">The sequence shown here is derived from an EMBL/GenBank/DDBJ whole genome shotgun (WGS) entry which is preliminary data.</text>
</comment>
<protein>
    <recommendedName>
        <fullName evidence="3">DUF1905 domain-containing protein</fullName>
    </recommendedName>
</protein>
<keyword evidence="2" id="KW-1185">Reference proteome</keyword>
<dbReference type="SUPFAM" id="SSF141694">
    <property type="entry name" value="AF2212/PG0164-like"/>
    <property type="match status" value="1"/>
</dbReference>
<accession>A0ABQ6I0Y1</accession>
<name>A0ABQ6I0Y1_9MICO</name>
<organism evidence="1 2">
    <name type="scientific">Luteimicrobium album</name>
    <dbReference type="NCBI Taxonomy" id="1054550"/>
    <lineage>
        <taxon>Bacteria</taxon>
        <taxon>Bacillati</taxon>
        <taxon>Actinomycetota</taxon>
        <taxon>Actinomycetes</taxon>
        <taxon>Micrococcales</taxon>
        <taxon>Luteimicrobium</taxon>
    </lineage>
</organism>
<evidence type="ECO:0008006" key="3">
    <source>
        <dbReference type="Google" id="ProtNLM"/>
    </source>
</evidence>
<dbReference type="Gene3D" id="2.40.30.100">
    <property type="entry name" value="AF2212/PG0164-like"/>
    <property type="match status" value="1"/>
</dbReference>
<dbReference type="Pfam" id="PF08922">
    <property type="entry name" value="DUF1905"/>
    <property type="match status" value="1"/>
</dbReference>